<feature type="transmembrane region" description="Helical" evidence="1">
    <location>
        <begin position="33"/>
        <end position="50"/>
    </location>
</feature>
<reference evidence="2 3" key="1">
    <citation type="submission" date="2020-04" db="EMBL/GenBank/DDBJ databases">
        <title>Paraburkholderia sp. RP-4-7 isolated from soil.</title>
        <authorList>
            <person name="Dahal R.H."/>
        </authorList>
    </citation>
    <scope>NUCLEOTIDE SEQUENCE [LARGE SCALE GENOMIC DNA]</scope>
    <source>
        <strain evidence="2 3">RP-4-7</strain>
    </source>
</reference>
<protein>
    <recommendedName>
        <fullName evidence="4">DUF1145 domain-containing protein</fullName>
    </recommendedName>
</protein>
<evidence type="ECO:0000313" key="2">
    <source>
        <dbReference type="EMBL" id="NMM02095.1"/>
    </source>
</evidence>
<keyword evidence="1" id="KW-0472">Membrane</keyword>
<dbReference type="Proteomes" id="UP000544134">
    <property type="component" value="Unassembled WGS sequence"/>
</dbReference>
<accession>A0A848IQE1</accession>
<name>A0A848IQE1_9BURK</name>
<keyword evidence="1" id="KW-1133">Transmembrane helix</keyword>
<keyword evidence="3" id="KW-1185">Reference proteome</keyword>
<evidence type="ECO:0008006" key="4">
    <source>
        <dbReference type="Google" id="ProtNLM"/>
    </source>
</evidence>
<evidence type="ECO:0000313" key="3">
    <source>
        <dbReference type="Proteomes" id="UP000544134"/>
    </source>
</evidence>
<dbReference type="RefSeq" id="WP_169488906.1">
    <property type="nucleotide sequence ID" value="NZ_JABBGJ010000036.1"/>
</dbReference>
<proteinExistence type="predicted"/>
<sequence>MQHFLKAACLAIYGFALASLVAPGPSSGLAHGVEIVAMAFLVIHALEVVFAFERLRLYRGPLMLSVLLTLLFGVLHWMPLVKARSRGTKN</sequence>
<evidence type="ECO:0000256" key="1">
    <source>
        <dbReference type="SAM" id="Phobius"/>
    </source>
</evidence>
<feature type="transmembrane region" description="Helical" evidence="1">
    <location>
        <begin position="62"/>
        <end position="80"/>
    </location>
</feature>
<dbReference type="EMBL" id="JABBGJ010000036">
    <property type="protein sequence ID" value="NMM02095.1"/>
    <property type="molecule type" value="Genomic_DNA"/>
</dbReference>
<organism evidence="2 3">
    <name type="scientific">Paraburkholderia polaris</name>
    <dbReference type="NCBI Taxonomy" id="2728848"/>
    <lineage>
        <taxon>Bacteria</taxon>
        <taxon>Pseudomonadati</taxon>
        <taxon>Pseudomonadota</taxon>
        <taxon>Betaproteobacteria</taxon>
        <taxon>Burkholderiales</taxon>
        <taxon>Burkholderiaceae</taxon>
        <taxon>Paraburkholderia</taxon>
    </lineage>
</organism>
<keyword evidence="1" id="KW-0812">Transmembrane</keyword>
<dbReference type="AlphaFoldDB" id="A0A848IQE1"/>
<gene>
    <name evidence="2" type="ORF">HHL24_29730</name>
</gene>
<comment type="caution">
    <text evidence="2">The sequence shown here is derived from an EMBL/GenBank/DDBJ whole genome shotgun (WGS) entry which is preliminary data.</text>
</comment>